<comment type="caution">
    <text evidence="2">The sequence shown here is derived from an EMBL/GenBank/DDBJ whole genome shotgun (WGS) entry which is preliminary data.</text>
</comment>
<keyword evidence="3" id="KW-1185">Reference proteome</keyword>
<dbReference type="AlphaFoldDB" id="A0AAD5X0V0"/>
<feature type="non-terminal residue" evidence="2">
    <location>
        <position position="99"/>
    </location>
</feature>
<evidence type="ECO:0000256" key="1">
    <source>
        <dbReference type="SAM" id="MobiDB-lite"/>
    </source>
</evidence>
<keyword evidence="2" id="KW-0347">Helicase</keyword>
<name>A0AAD5X0V0_9FUNG</name>
<proteinExistence type="predicted"/>
<dbReference type="Proteomes" id="UP001212841">
    <property type="component" value="Unassembled WGS sequence"/>
</dbReference>
<dbReference type="EMBL" id="JADGJD010000684">
    <property type="protein sequence ID" value="KAJ3049173.1"/>
    <property type="molecule type" value="Genomic_DNA"/>
</dbReference>
<evidence type="ECO:0000313" key="3">
    <source>
        <dbReference type="Proteomes" id="UP001212841"/>
    </source>
</evidence>
<keyword evidence="2" id="KW-0378">Hydrolase</keyword>
<dbReference type="CDD" id="cd21691">
    <property type="entry name" value="GH2-like_DHX8"/>
    <property type="match status" value="1"/>
</dbReference>
<sequence length="99" mass="10551">MADLKKLEYLSLVSKVSSELLNHIGNSDKTLAEFIIYQHSKSSSVESFKSLLDAAGADLPESFVSNLDRLIRTLSPPGGFQLGKSKKKKGKGKAGAGAV</sequence>
<dbReference type="GO" id="GO:0004386">
    <property type="term" value="F:helicase activity"/>
    <property type="evidence" value="ECO:0007669"/>
    <property type="project" value="UniProtKB-KW"/>
</dbReference>
<protein>
    <submittedName>
        <fullName evidence="2">DEAH-box ATP-dependent RNA helicase prp22</fullName>
    </submittedName>
</protein>
<keyword evidence="2" id="KW-0547">Nucleotide-binding</keyword>
<accession>A0AAD5X0V0</accession>
<feature type="region of interest" description="Disordered" evidence="1">
    <location>
        <begin position="77"/>
        <end position="99"/>
    </location>
</feature>
<dbReference type="InterPro" id="IPR049588">
    <property type="entry name" value="DHX8_GH2-like"/>
</dbReference>
<organism evidence="2 3">
    <name type="scientific">Rhizophlyctis rosea</name>
    <dbReference type="NCBI Taxonomy" id="64517"/>
    <lineage>
        <taxon>Eukaryota</taxon>
        <taxon>Fungi</taxon>
        <taxon>Fungi incertae sedis</taxon>
        <taxon>Chytridiomycota</taxon>
        <taxon>Chytridiomycota incertae sedis</taxon>
        <taxon>Chytridiomycetes</taxon>
        <taxon>Rhizophlyctidales</taxon>
        <taxon>Rhizophlyctidaceae</taxon>
        <taxon>Rhizophlyctis</taxon>
    </lineage>
</organism>
<gene>
    <name evidence="2" type="primary">PRP22_3</name>
    <name evidence="2" type="ORF">HK097_009806</name>
</gene>
<reference evidence="2" key="1">
    <citation type="submission" date="2020-05" db="EMBL/GenBank/DDBJ databases">
        <title>Phylogenomic resolution of chytrid fungi.</title>
        <authorList>
            <person name="Stajich J.E."/>
            <person name="Amses K."/>
            <person name="Simmons R."/>
            <person name="Seto K."/>
            <person name="Myers J."/>
            <person name="Bonds A."/>
            <person name="Quandt C.A."/>
            <person name="Barry K."/>
            <person name="Liu P."/>
            <person name="Grigoriev I."/>
            <person name="Longcore J.E."/>
            <person name="James T.Y."/>
        </authorList>
    </citation>
    <scope>NUCLEOTIDE SEQUENCE</scope>
    <source>
        <strain evidence="2">JEL0318</strain>
    </source>
</reference>
<keyword evidence="2" id="KW-0067">ATP-binding</keyword>
<evidence type="ECO:0000313" key="2">
    <source>
        <dbReference type="EMBL" id="KAJ3049173.1"/>
    </source>
</evidence>